<dbReference type="EMBL" id="UOFJ01000522">
    <property type="protein sequence ID" value="VAW70445.1"/>
    <property type="molecule type" value="Genomic_DNA"/>
</dbReference>
<evidence type="ECO:0000313" key="1">
    <source>
        <dbReference type="EMBL" id="VAW70445.1"/>
    </source>
</evidence>
<gene>
    <name evidence="1" type="ORF">MNBD_GAMMA10-1151</name>
</gene>
<sequence length="96" mass="10951">MNSDNTNHDTGNEATLRDRFLAAVRSGQLGTRSGPGVVVTIGEFKRFFQDVNRNYVTSFLPMAAIETGRLQMTYTKYIFRLQRGIYFVHPGVFKEK</sequence>
<accession>A0A3B0XPN4</accession>
<dbReference type="AlphaFoldDB" id="A0A3B0XPN4"/>
<protein>
    <submittedName>
        <fullName evidence="1">Uncharacterized protein</fullName>
    </submittedName>
</protein>
<reference evidence="1" key="1">
    <citation type="submission" date="2018-06" db="EMBL/GenBank/DDBJ databases">
        <authorList>
            <person name="Zhirakovskaya E."/>
        </authorList>
    </citation>
    <scope>NUCLEOTIDE SEQUENCE</scope>
</reference>
<proteinExistence type="predicted"/>
<organism evidence="1">
    <name type="scientific">hydrothermal vent metagenome</name>
    <dbReference type="NCBI Taxonomy" id="652676"/>
    <lineage>
        <taxon>unclassified sequences</taxon>
        <taxon>metagenomes</taxon>
        <taxon>ecological metagenomes</taxon>
    </lineage>
</organism>
<name>A0A3B0XPN4_9ZZZZ</name>